<feature type="transmembrane region" description="Helical" evidence="8">
    <location>
        <begin position="253"/>
        <end position="271"/>
    </location>
</feature>
<dbReference type="CDD" id="cd06550">
    <property type="entry name" value="TM_ABC_iron-siderophores_like"/>
    <property type="match status" value="1"/>
</dbReference>
<keyword evidence="7 8" id="KW-0472">Membrane</keyword>
<dbReference type="RefSeq" id="WP_120466665.1">
    <property type="nucleotide sequence ID" value="NZ_RAYQ01000002.1"/>
</dbReference>
<evidence type="ECO:0000256" key="8">
    <source>
        <dbReference type="SAM" id="Phobius"/>
    </source>
</evidence>
<dbReference type="InterPro" id="IPR037294">
    <property type="entry name" value="ABC_BtuC-like"/>
</dbReference>
<comment type="caution">
    <text evidence="9">The sequence shown here is derived from an EMBL/GenBank/DDBJ whole genome shotgun (WGS) entry which is preliminary data.</text>
</comment>
<evidence type="ECO:0000256" key="5">
    <source>
        <dbReference type="ARBA" id="ARBA00022692"/>
    </source>
</evidence>
<proteinExistence type="inferred from homology"/>
<reference evidence="9 10" key="1">
    <citation type="submission" date="2018-09" db="EMBL/GenBank/DDBJ databases">
        <title>Murine metabolic-syndrome-specific gut microbial biobank.</title>
        <authorList>
            <person name="Liu C."/>
        </authorList>
    </citation>
    <scope>NUCLEOTIDE SEQUENCE [LARGE SCALE GENOMIC DNA]</scope>
    <source>
        <strain evidence="9 10">0.1xD8-82</strain>
    </source>
</reference>
<feature type="transmembrane region" description="Helical" evidence="8">
    <location>
        <begin position="66"/>
        <end position="86"/>
    </location>
</feature>
<dbReference type="Pfam" id="PF01032">
    <property type="entry name" value="FecCD"/>
    <property type="match status" value="1"/>
</dbReference>
<evidence type="ECO:0000313" key="9">
    <source>
        <dbReference type="EMBL" id="RKI93689.1"/>
    </source>
</evidence>
<comment type="similarity">
    <text evidence="2">Belongs to the binding-protein-dependent transport system permease family. FecCD subfamily.</text>
</comment>
<feature type="transmembrane region" description="Helical" evidence="8">
    <location>
        <begin position="126"/>
        <end position="144"/>
    </location>
</feature>
<sequence>MKSWRIFSTRYSKSIFWFGLVLLLLAATALSLWTGSVALSPARVLDVLTGKDTSSTAARIIFYSRLPRTCAAFLAGAALAVAGMVIQTVLNNPLASPGVIGVNSGAGFAVALVCAVFPAARQYTPLVALSGALIAALLVTGLSWRTGASRITVVLAGVAISALFGAGIDAVVTLVPEALDGVADFRVGGFTGVTMARLVPAGGLIFVSLAVVLSLARQMDVLRLGSDTAQSLGLCVGVVRFVLLFLAAVLAGAAVSFCGLMGFVGLIIPNTMRRLLGEGSLELTAASALGGAFFVIVCDVLSRILFAPFEIPVGIILAFAGAPFFLWLLLRQKGVRV</sequence>
<feature type="transmembrane region" description="Helical" evidence="8">
    <location>
        <begin position="195"/>
        <end position="216"/>
    </location>
</feature>
<dbReference type="SUPFAM" id="SSF81345">
    <property type="entry name" value="ABC transporter involved in vitamin B12 uptake, BtuC"/>
    <property type="match status" value="1"/>
</dbReference>
<name>A0A3A9AR54_9FIRM</name>
<dbReference type="GO" id="GO:0033214">
    <property type="term" value="P:siderophore-iron import into cell"/>
    <property type="evidence" value="ECO:0007669"/>
    <property type="project" value="TreeGrafter"/>
</dbReference>
<evidence type="ECO:0000256" key="1">
    <source>
        <dbReference type="ARBA" id="ARBA00004651"/>
    </source>
</evidence>
<gene>
    <name evidence="9" type="ORF">D7V94_03120</name>
</gene>
<feature type="transmembrane region" description="Helical" evidence="8">
    <location>
        <begin position="283"/>
        <end position="305"/>
    </location>
</feature>
<dbReference type="PANTHER" id="PTHR30472:SF25">
    <property type="entry name" value="ABC TRANSPORTER PERMEASE PROTEIN MJ0876-RELATED"/>
    <property type="match status" value="1"/>
</dbReference>
<evidence type="ECO:0000313" key="10">
    <source>
        <dbReference type="Proteomes" id="UP000280696"/>
    </source>
</evidence>
<dbReference type="GO" id="GO:0022857">
    <property type="term" value="F:transmembrane transporter activity"/>
    <property type="evidence" value="ECO:0007669"/>
    <property type="project" value="InterPro"/>
</dbReference>
<dbReference type="Proteomes" id="UP000280696">
    <property type="component" value="Unassembled WGS sequence"/>
</dbReference>
<keyword evidence="6 8" id="KW-1133">Transmembrane helix</keyword>
<comment type="subcellular location">
    <subcellularLocation>
        <location evidence="1">Cell membrane</location>
        <topology evidence="1">Multi-pass membrane protein</topology>
    </subcellularLocation>
</comment>
<dbReference type="Gene3D" id="1.10.3470.10">
    <property type="entry name" value="ABC transporter involved in vitamin B12 uptake, BtuC"/>
    <property type="match status" value="1"/>
</dbReference>
<organism evidence="9 10">
    <name type="scientific">Parablautia intestinalis</name>
    <dbReference type="NCBI Taxonomy" id="2320100"/>
    <lineage>
        <taxon>Bacteria</taxon>
        <taxon>Bacillati</taxon>
        <taxon>Bacillota</taxon>
        <taxon>Clostridia</taxon>
        <taxon>Lachnospirales</taxon>
        <taxon>Lachnospiraceae</taxon>
        <taxon>Parablautia</taxon>
    </lineage>
</organism>
<keyword evidence="4" id="KW-1003">Cell membrane</keyword>
<accession>A0A3A9AR54</accession>
<dbReference type="EMBL" id="RAYQ01000002">
    <property type="protein sequence ID" value="RKI93689.1"/>
    <property type="molecule type" value="Genomic_DNA"/>
</dbReference>
<dbReference type="AlphaFoldDB" id="A0A3A9AR54"/>
<keyword evidence="10" id="KW-1185">Reference proteome</keyword>
<protein>
    <submittedName>
        <fullName evidence="9">Iron ABC transporter permease</fullName>
    </submittedName>
</protein>
<keyword evidence="3" id="KW-0813">Transport</keyword>
<feature type="transmembrane region" description="Helical" evidence="8">
    <location>
        <begin position="151"/>
        <end position="175"/>
    </location>
</feature>
<evidence type="ECO:0000256" key="3">
    <source>
        <dbReference type="ARBA" id="ARBA00022448"/>
    </source>
</evidence>
<feature type="transmembrane region" description="Helical" evidence="8">
    <location>
        <begin position="98"/>
        <end position="120"/>
    </location>
</feature>
<dbReference type="PANTHER" id="PTHR30472">
    <property type="entry name" value="FERRIC ENTEROBACTIN TRANSPORT SYSTEM PERMEASE PROTEIN"/>
    <property type="match status" value="1"/>
</dbReference>
<keyword evidence="5 8" id="KW-0812">Transmembrane</keyword>
<evidence type="ECO:0000256" key="6">
    <source>
        <dbReference type="ARBA" id="ARBA00022989"/>
    </source>
</evidence>
<evidence type="ECO:0000256" key="7">
    <source>
        <dbReference type="ARBA" id="ARBA00023136"/>
    </source>
</evidence>
<dbReference type="InterPro" id="IPR000522">
    <property type="entry name" value="ABC_transptr_permease_BtuC"/>
</dbReference>
<dbReference type="GO" id="GO:0005886">
    <property type="term" value="C:plasma membrane"/>
    <property type="evidence" value="ECO:0007669"/>
    <property type="project" value="UniProtKB-SubCell"/>
</dbReference>
<feature type="transmembrane region" description="Helical" evidence="8">
    <location>
        <begin position="311"/>
        <end position="330"/>
    </location>
</feature>
<evidence type="ECO:0000256" key="4">
    <source>
        <dbReference type="ARBA" id="ARBA00022475"/>
    </source>
</evidence>
<dbReference type="OrthoDB" id="9792889at2"/>
<dbReference type="FunFam" id="1.10.3470.10:FF:000001">
    <property type="entry name" value="Vitamin B12 ABC transporter permease BtuC"/>
    <property type="match status" value="1"/>
</dbReference>
<evidence type="ECO:0000256" key="2">
    <source>
        <dbReference type="ARBA" id="ARBA00007935"/>
    </source>
</evidence>